<dbReference type="EC" id="3.4.13.19" evidence="1"/>
<dbReference type="OrthoDB" id="1932761at2759"/>
<dbReference type="Pfam" id="PF01244">
    <property type="entry name" value="Peptidase_M19"/>
    <property type="match status" value="1"/>
</dbReference>
<evidence type="ECO:0000313" key="3">
    <source>
        <dbReference type="EMBL" id="GHP07487.1"/>
    </source>
</evidence>
<evidence type="ECO:0000313" key="4">
    <source>
        <dbReference type="Proteomes" id="UP000660262"/>
    </source>
</evidence>
<dbReference type="InterPro" id="IPR032466">
    <property type="entry name" value="Metal_Hydrolase"/>
</dbReference>
<organism evidence="3 4">
    <name type="scientific">Pycnococcus provasolii</name>
    <dbReference type="NCBI Taxonomy" id="41880"/>
    <lineage>
        <taxon>Eukaryota</taxon>
        <taxon>Viridiplantae</taxon>
        <taxon>Chlorophyta</taxon>
        <taxon>Pseudoscourfieldiophyceae</taxon>
        <taxon>Pseudoscourfieldiales</taxon>
        <taxon>Pycnococcaceae</taxon>
        <taxon>Pycnococcus</taxon>
    </lineage>
</organism>
<keyword evidence="1" id="KW-0862">Zinc</keyword>
<keyword evidence="2" id="KW-1133">Transmembrane helix</keyword>
<keyword evidence="4" id="KW-1185">Reference proteome</keyword>
<name>A0A830HR85_9CHLO</name>
<keyword evidence="1" id="KW-0224">Dipeptidase</keyword>
<dbReference type="PANTHER" id="PTHR10443">
    <property type="entry name" value="MICROSOMAL DIPEPTIDASE"/>
    <property type="match status" value="1"/>
</dbReference>
<comment type="similarity">
    <text evidence="1">Belongs to the metallo-dependent hydrolases superfamily. Peptidase M19 family.</text>
</comment>
<comment type="caution">
    <text evidence="3">The sequence shown here is derived from an EMBL/GenBank/DDBJ whole genome shotgun (WGS) entry which is preliminary data.</text>
</comment>
<keyword evidence="1" id="KW-0479">Metal-binding</keyword>
<keyword evidence="1" id="KW-0378">Hydrolase</keyword>
<dbReference type="Proteomes" id="UP000660262">
    <property type="component" value="Unassembled WGS sequence"/>
</dbReference>
<keyword evidence="1" id="KW-0482">Metalloprotease</keyword>
<sequence length="400" mass="42980">MASNANGASNHAQKDALARTKRWWFGLLTKSVFVTCVAVYVATELTGLDALIHTWRRLPYSAHHLLATYPLVDAHADVPMAIAEKLAGDVSKFKLNTSALGTHVDMPRMRAGRVASMVMAAYVPCGNASIKETHAMMQLVRDIADADDENVVIAKTASDVRLAHATRRVALVMGVEGLHAFEDETRTPVEESIRNARRLGARVITLNHNCHTAVTDSCCADAQPAKSVGGDGSRGLHRPEVLLLLNDLGLVVDLSHASVAAAADVLRLSRAPVIFSHSGAYELCEHPRNVPSNLLPLVRANGGLVMVPFHPPFLCGDSVLAVVEHISFLARHLGIRHVGLGSDYDGIPKGVRGLHTGVDAYPVLVDALLERFSPSDVALVIGGNFLRVWDNVLRQASTAV</sequence>
<evidence type="ECO:0000256" key="1">
    <source>
        <dbReference type="RuleBase" id="RU341113"/>
    </source>
</evidence>
<dbReference type="AlphaFoldDB" id="A0A830HR85"/>
<dbReference type="SUPFAM" id="SSF51556">
    <property type="entry name" value="Metallo-dependent hydrolases"/>
    <property type="match status" value="1"/>
</dbReference>
<evidence type="ECO:0000256" key="2">
    <source>
        <dbReference type="SAM" id="Phobius"/>
    </source>
</evidence>
<proteinExistence type="inferred from homology"/>
<dbReference type="PROSITE" id="PS51365">
    <property type="entry name" value="RENAL_DIPEPTIDASE_2"/>
    <property type="match status" value="1"/>
</dbReference>
<dbReference type="GO" id="GO:0046872">
    <property type="term" value="F:metal ion binding"/>
    <property type="evidence" value="ECO:0007669"/>
    <property type="project" value="UniProtKB-UniRule"/>
</dbReference>
<keyword evidence="1" id="KW-0645">Protease</keyword>
<feature type="transmembrane region" description="Helical" evidence="2">
    <location>
        <begin position="23"/>
        <end position="42"/>
    </location>
</feature>
<dbReference type="InterPro" id="IPR008257">
    <property type="entry name" value="Pept_M19"/>
</dbReference>
<reference evidence="3" key="1">
    <citation type="submission" date="2020-10" db="EMBL/GenBank/DDBJ databases">
        <title>Unveiling of a novel bifunctional photoreceptor, Dualchrome1, isolated from a cosmopolitan green alga.</title>
        <authorList>
            <person name="Suzuki S."/>
            <person name="Kawachi M."/>
        </authorList>
    </citation>
    <scope>NUCLEOTIDE SEQUENCE</scope>
    <source>
        <strain evidence="3">NIES 2893</strain>
    </source>
</reference>
<dbReference type="PANTHER" id="PTHR10443:SF12">
    <property type="entry name" value="DIPEPTIDASE"/>
    <property type="match status" value="1"/>
</dbReference>
<comment type="cofactor">
    <cofactor evidence="1">
        <name>Zn(2+)</name>
        <dbReference type="ChEBI" id="CHEBI:29105"/>
    </cofactor>
</comment>
<keyword evidence="2" id="KW-0812">Transmembrane</keyword>
<comment type="catalytic activity">
    <reaction evidence="1">
        <text>an L-aminoacyl-L-amino acid + H2O = 2 an L-alpha-amino acid</text>
        <dbReference type="Rhea" id="RHEA:48940"/>
        <dbReference type="ChEBI" id="CHEBI:15377"/>
        <dbReference type="ChEBI" id="CHEBI:59869"/>
        <dbReference type="ChEBI" id="CHEBI:77460"/>
        <dbReference type="EC" id="3.4.13.19"/>
    </reaction>
</comment>
<protein>
    <recommendedName>
        <fullName evidence="1">Dipeptidase</fullName>
        <ecNumber evidence="1">3.4.13.19</ecNumber>
    </recommendedName>
</protein>
<gene>
    <name evidence="3" type="ORF">PPROV_000622900</name>
</gene>
<keyword evidence="2" id="KW-0472">Membrane</keyword>
<dbReference type="EMBL" id="BNJQ01000017">
    <property type="protein sequence ID" value="GHP07487.1"/>
    <property type="molecule type" value="Genomic_DNA"/>
</dbReference>
<dbReference type="Gene3D" id="3.20.20.140">
    <property type="entry name" value="Metal-dependent hydrolases"/>
    <property type="match status" value="1"/>
</dbReference>
<dbReference type="GO" id="GO:0006508">
    <property type="term" value="P:proteolysis"/>
    <property type="evidence" value="ECO:0007669"/>
    <property type="project" value="UniProtKB-KW"/>
</dbReference>
<accession>A0A830HR85</accession>
<dbReference type="GO" id="GO:0070573">
    <property type="term" value="F:metallodipeptidase activity"/>
    <property type="evidence" value="ECO:0007669"/>
    <property type="project" value="InterPro"/>
</dbReference>